<proteinExistence type="predicted"/>
<accession>A0A913YW70</accession>
<dbReference type="Proteomes" id="UP000887567">
    <property type="component" value="Unplaced"/>
</dbReference>
<dbReference type="RefSeq" id="XP_028518762.1">
    <property type="nucleotide sequence ID" value="XM_028662961.1"/>
</dbReference>
<evidence type="ECO:0000256" key="1">
    <source>
        <dbReference type="SAM" id="MobiDB-lite"/>
    </source>
</evidence>
<dbReference type="PANTHER" id="PTHR46579:SF1">
    <property type="entry name" value="F5_8 TYPE C DOMAIN-CONTAINING PROTEIN"/>
    <property type="match status" value="1"/>
</dbReference>
<dbReference type="Pfam" id="PF02992">
    <property type="entry name" value="Transposase_21"/>
    <property type="match status" value="1"/>
</dbReference>
<dbReference type="PANTHER" id="PTHR46579">
    <property type="entry name" value="F5/8 TYPE C DOMAIN-CONTAINING PROTEIN-RELATED"/>
    <property type="match status" value="1"/>
</dbReference>
<feature type="region of interest" description="Disordered" evidence="1">
    <location>
        <begin position="35"/>
        <end position="76"/>
    </location>
</feature>
<reference evidence="2" key="1">
    <citation type="submission" date="2022-11" db="UniProtKB">
        <authorList>
            <consortium name="EnsemblMetazoa"/>
        </authorList>
    </citation>
    <scope>IDENTIFICATION</scope>
</reference>
<dbReference type="OMA" id="YEENACY"/>
<feature type="compositionally biased region" description="Basic residues" evidence="1">
    <location>
        <begin position="55"/>
        <end position="64"/>
    </location>
</feature>
<keyword evidence="3" id="KW-1185">Reference proteome</keyword>
<dbReference type="AlphaFoldDB" id="A0A913YW70"/>
<sequence length="954" mass="109436">MQSPGESSSSDSDLEVHETCEKYAHHEGKDVAAASDFSKKTDLHKSRQALYYQRKTQHREKRSYKPYSEQLNPSRQLRHYHNTKQSSQYESISETINVDASSSGYEHENMTSVIPPDSESIAGEEQMLPSDETDIIDSETTDSSSSESSSEDSSNDDLEDSEYTGDVEEENDQQFTLTEDGIISRLFACVLVVSFVLRHNLSKAAWADLIRLLSVFTGKQFKGIFKSVYKMKLFLKECFGTKDPVRISYCSHCLSQVFDKQCPKLECQGYPLSEFLDLNLEERLKELFRDAEFCRLLRKGKEKIKETTKRTIFDIYHGLDYKNFLYPGGFFTQKFNISFTINTDGVNKYSSSSAGHLWPVYVMINELPKEYRFKKKYIIPAYIYCDKTEPNMTTFLNPLIEKLNTLHCKGLRVQDSSEGDINVKCLLFVVSTDLPARADVMNMKRFNGKCGCHLCKEEGVPYGYNNLHRAWPYKDGMQLRSHEDQMNFAAAANRENNAVMGVKGYSVFVKLNYRFDVVRSHAIDWMHCVPLGVVKYLMSLMTSNKWRGSHFYIGSKLTTLSKHLVSIRPPENIGRLPRTLGEMTHWKATELKNWLLHYSVPILKSSLNPLCHLHWCLLAGAIGILCSDTIPHTSIEEAEQMLRDFVILMEILYGETKCTMNVHLLNHMGYYVLRRGPLWAYSCFAFESLNAFMKTFVHGTHHAMEQIACALGLSYGIPEFIERASKTKSEAPDHALSLLRKLNGQIKSSRKTTKIDGGNFLGADIIDRSDYIKIDNNLKTDIKFFMALHHKKTDYELQAFARFEDISNHKYDSMAYGKTRKTDSTVIEFIDKQGNMCFAKIIYFLKAGKNGICVCHLLDMAKPAQNPFSISSKKCLQAITEHKIEMRENQIEIVKDIVKRYDGTFVVKHQICVQPRLGKVILIDTQQIIRKCVFIDFSSDYWVVSKFPNIIEHN</sequence>
<dbReference type="OrthoDB" id="3263820at2759"/>
<dbReference type="InterPro" id="IPR004242">
    <property type="entry name" value="Transposase_21"/>
</dbReference>
<protein>
    <recommendedName>
        <fullName evidence="4">Transposase domain-containing protein</fullName>
    </recommendedName>
</protein>
<evidence type="ECO:0000313" key="2">
    <source>
        <dbReference type="EnsemblMetazoa" id="XP_028518762.1"/>
    </source>
</evidence>
<dbReference type="GeneID" id="114576389"/>
<name>A0A913YW70_EXADI</name>
<dbReference type="EnsemblMetazoa" id="XM_028662961.1">
    <property type="protein sequence ID" value="XP_028518762.1"/>
    <property type="gene ID" value="LOC114576389"/>
</dbReference>
<feature type="region of interest" description="Disordered" evidence="1">
    <location>
        <begin position="135"/>
        <end position="171"/>
    </location>
</feature>
<organism evidence="2 3">
    <name type="scientific">Exaiptasia diaphana</name>
    <name type="common">Tropical sea anemone</name>
    <name type="synonym">Aiptasia pulchella</name>
    <dbReference type="NCBI Taxonomy" id="2652724"/>
    <lineage>
        <taxon>Eukaryota</taxon>
        <taxon>Metazoa</taxon>
        <taxon>Cnidaria</taxon>
        <taxon>Anthozoa</taxon>
        <taxon>Hexacorallia</taxon>
        <taxon>Actiniaria</taxon>
        <taxon>Aiptasiidae</taxon>
        <taxon>Exaiptasia</taxon>
    </lineage>
</organism>
<evidence type="ECO:0008006" key="4">
    <source>
        <dbReference type="Google" id="ProtNLM"/>
    </source>
</evidence>
<evidence type="ECO:0000313" key="3">
    <source>
        <dbReference type="Proteomes" id="UP000887567"/>
    </source>
</evidence>
<dbReference type="KEGG" id="epa:114576389"/>
<feature type="compositionally biased region" description="Acidic residues" evidence="1">
    <location>
        <begin position="149"/>
        <end position="171"/>
    </location>
</feature>